<proteinExistence type="predicted"/>
<organism evidence="1 2">
    <name type="scientific">Clytia hemisphaerica</name>
    <dbReference type="NCBI Taxonomy" id="252671"/>
    <lineage>
        <taxon>Eukaryota</taxon>
        <taxon>Metazoa</taxon>
        <taxon>Cnidaria</taxon>
        <taxon>Hydrozoa</taxon>
        <taxon>Hydroidolina</taxon>
        <taxon>Leptothecata</taxon>
        <taxon>Obeliida</taxon>
        <taxon>Clytiidae</taxon>
        <taxon>Clytia</taxon>
    </lineage>
</organism>
<dbReference type="Proteomes" id="UP000594262">
    <property type="component" value="Unplaced"/>
</dbReference>
<evidence type="ECO:0000313" key="2">
    <source>
        <dbReference type="Proteomes" id="UP000594262"/>
    </source>
</evidence>
<accession>A0A7M6DNA8</accession>
<sequence length="155" mass="18128">KGILFDDKSEELFKKKELHHFRKYTLREERLYLEDCWQKLVNIFPERIPAFVIIDEDGNRTLLSNLTRPNPHLHDYVPLTSTPAKNRPSAEHEEEIDMVIEHSVINGTTNEASTFESCRLAVDDMQIQSASSVKDETKGEPCFVYFYSLNYNKFN</sequence>
<protein>
    <submittedName>
        <fullName evidence="1">Uncharacterized protein</fullName>
    </submittedName>
</protein>
<keyword evidence="2" id="KW-1185">Reference proteome</keyword>
<name>A0A7M6DNA8_9CNID</name>
<dbReference type="AlphaFoldDB" id="A0A7M6DNA8"/>
<dbReference type="EnsemblMetazoa" id="CLYHEMT017597.1">
    <property type="protein sequence ID" value="CLYHEMP017597.1"/>
    <property type="gene ID" value="CLYHEMG017597"/>
</dbReference>
<evidence type="ECO:0000313" key="1">
    <source>
        <dbReference type="EnsemblMetazoa" id="CLYHEMP017597.1"/>
    </source>
</evidence>
<reference evidence="1" key="1">
    <citation type="submission" date="2021-01" db="UniProtKB">
        <authorList>
            <consortium name="EnsemblMetazoa"/>
        </authorList>
    </citation>
    <scope>IDENTIFICATION</scope>
</reference>